<evidence type="ECO:0000313" key="2">
    <source>
        <dbReference type="EMBL" id="WMB28484.1"/>
    </source>
</evidence>
<dbReference type="EMBL" id="CP110509">
    <property type="protein sequence ID" value="WMB28484.1"/>
    <property type="molecule type" value="Genomic_DNA"/>
</dbReference>
<dbReference type="Proteomes" id="UP001238096">
    <property type="component" value="Chromosome"/>
</dbReference>
<keyword evidence="3" id="KW-1185">Reference proteome</keyword>
<organism evidence="2 3">
    <name type="scientific">Streptococcus didelphis</name>
    <dbReference type="NCBI Taxonomy" id="102886"/>
    <lineage>
        <taxon>Bacteria</taxon>
        <taxon>Bacillati</taxon>
        <taxon>Bacillota</taxon>
        <taxon>Bacilli</taxon>
        <taxon>Lactobacillales</taxon>
        <taxon>Streptococcaceae</taxon>
        <taxon>Streptococcus</taxon>
    </lineage>
</organism>
<gene>
    <name evidence="2" type="ORF">N1496_02615</name>
</gene>
<evidence type="ECO:0000256" key="1">
    <source>
        <dbReference type="SAM" id="Phobius"/>
    </source>
</evidence>
<feature type="transmembrane region" description="Helical" evidence="1">
    <location>
        <begin position="389"/>
        <end position="416"/>
    </location>
</feature>
<proteinExistence type="predicted"/>
<reference evidence="3" key="1">
    <citation type="submission" date="2022-10" db="EMBL/GenBank/DDBJ databases">
        <title>Streptococcus didelphis as causative of fatal infections in opossums (Didelphis albiventris).</title>
        <authorList>
            <person name="Breyer G.M."/>
            <person name="Da Silva M.E.R.J."/>
            <person name="Siqueira F.M."/>
        </authorList>
    </citation>
    <scope>NUCLEOTIDE SEQUENCE [LARGE SCALE GENOMIC DNA]</scope>
    <source>
        <strain evidence="3">LBVP101/21</strain>
    </source>
</reference>
<dbReference type="RefSeq" id="WP_306675909.1">
    <property type="nucleotide sequence ID" value="NZ_CP104407.1"/>
</dbReference>
<sequence length="423" mass="49457">MELARAIGQFHIIPRQYFKASQIMSLAKELIFHVLVLGFYFNVNGYSFWHALYFTVFVSGLRFFLKIVCLRFYDRKAKDKEKSLNRILYSFWGLGLFTSIGVILLGNSFAPWPVFSLYAGISGLIMWAYSFYRLDTYVDLNQLALSVVTHETMKERVASIENLDSLAVKVRNEDIVVSQKKKLKKIDSLSGIAYLNALFLQRLGKHLRKGVIYRLLFLALVIGLEVILLHRYGKDVGPLKQRDFIRILYMSLVSGYLLYVGESYIKFCFYHLDRPLLKFNDYRRRDVIIASLKTRFWSLIRHNLPIFGMVNLGLVILYVSLFPVVFSELLLIVLVQFLSMAFFSLYFLYLYFLLQPFTEGLKSKSFLYTSLTWLVYFGGYQLYRFVESMTLLIFSFMLLGMFVFLVVGFCAVYYLAPKTFRLK</sequence>
<feature type="transmembrane region" description="Helical" evidence="1">
    <location>
        <begin position="244"/>
        <end position="261"/>
    </location>
</feature>
<keyword evidence="1" id="KW-1133">Transmembrane helix</keyword>
<feature type="transmembrane region" description="Helical" evidence="1">
    <location>
        <begin position="112"/>
        <end position="132"/>
    </location>
</feature>
<name>A0ABY9LI17_9STRE</name>
<feature type="transmembrane region" description="Helical" evidence="1">
    <location>
        <begin position="304"/>
        <end position="325"/>
    </location>
</feature>
<feature type="transmembrane region" description="Helical" evidence="1">
    <location>
        <begin position="47"/>
        <end position="65"/>
    </location>
</feature>
<keyword evidence="1" id="KW-0812">Transmembrane</keyword>
<feature type="transmembrane region" description="Helical" evidence="1">
    <location>
        <begin position="21"/>
        <end position="41"/>
    </location>
</feature>
<accession>A0ABY9LI17</accession>
<keyword evidence="1" id="KW-0472">Membrane</keyword>
<feature type="transmembrane region" description="Helical" evidence="1">
    <location>
        <begin position="86"/>
        <end position="106"/>
    </location>
</feature>
<evidence type="ECO:0000313" key="3">
    <source>
        <dbReference type="Proteomes" id="UP001238096"/>
    </source>
</evidence>
<feature type="transmembrane region" description="Helical" evidence="1">
    <location>
        <begin position="366"/>
        <end position="383"/>
    </location>
</feature>
<feature type="transmembrane region" description="Helical" evidence="1">
    <location>
        <begin position="211"/>
        <end position="232"/>
    </location>
</feature>
<feature type="transmembrane region" description="Helical" evidence="1">
    <location>
        <begin position="331"/>
        <end position="354"/>
    </location>
</feature>
<protein>
    <submittedName>
        <fullName evidence="2">Uncharacterized protein</fullName>
    </submittedName>
</protein>